<dbReference type="GeneID" id="37060108"/>
<comment type="caution">
    <text evidence="1">The sequence shown here is derived from an EMBL/GenBank/DDBJ whole genome shotgun (WGS) entry which is preliminary data.</text>
</comment>
<evidence type="ECO:0000313" key="1">
    <source>
        <dbReference type="EMBL" id="PWY73663.1"/>
    </source>
</evidence>
<name>A0A317VH72_9EURO</name>
<reference evidence="1 2" key="1">
    <citation type="submission" date="2016-12" db="EMBL/GenBank/DDBJ databases">
        <title>The genomes of Aspergillus section Nigri reveals drivers in fungal speciation.</title>
        <authorList>
            <consortium name="DOE Joint Genome Institute"/>
            <person name="Vesth T.C."/>
            <person name="Nybo J."/>
            <person name="Theobald S."/>
            <person name="Brandl J."/>
            <person name="Frisvad J.C."/>
            <person name="Nielsen K.F."/>
            <person name="Lyhne E.K."/>
            <person name="Kogle M.E."/>
            <person name="Kuo A."/>
            <person name="Riley R."/>
            <person name="Clum A."/>
            <person name="Nolan M."/>
            <person name="Lipzen A."/>
            <person name="Salamov A."/>
            <person name="Henrissat B."/>
            <person name="Wiebenga A."/>
            <person name="De Vries R.P."/>
            <person name="Grigoriev I.V."/>
            <person name="Mortensen U.H."/>
            <person name="Andersen M.R."/>
            <person name="Baker S.E."/>
        </authorList>
    </citation>
    <scope>NUCLEOTIDE SEQUENCE [LARGE SCALE GENOMIC DNA]</scope>
    <source>
        <strain evidence="1 2">CBS 117.55</strain>
    </source>
</reference>
<protein>
    <submittedName>
        <fullName evidence="1">Uncharacterized protein</fullName>
    </submittedName>
</protein>
<proteinExistence type="predicted"/>
<dbReference type="VEuPathDB" id="FungiDB:BO70DRAFT_110347"/>
<dbReference type="AlphaFoldDB" id="A0A317VH72"/>
<gene>
    <name evidence="1" type="ORF">BO70DRAFT_110347</name>
</gene>
<evidence type="ECO:0000313" key="2">
    <source>
        <dbReference type="Proteomes" id="UP000247233"/>
    </source>
</evidence>
<dbReference type="Proteomes" id="UP000247233">
    <property type="component" value="Unassembled WGS sequence"/>
</dbReference>
<keyword evidence="2" id="KW-1185">Reference proteome</keyword>
<organism evidence="1 2">
    <name type="scientific">Aspergillus heteromorphus CBS 117.55</name>
    <dbReference type="NCBI Taxonomy" id="1448321"/>
    <lineage>
        <taxon>Eukaryota</taxon>
        <taxon>Fungi</taxon>
        <taxon>Dikarya</taxon>
        <taxon>Ascomycota</taxon>
        <taxon>Pezizomycotina</taxon>
        <taxon>Eurotiomycetes</taxon>
        <taxon>Eurotiomycetidae</taxon>
        <taxon>Eurotiales</taxon>
        <taxon>Aspergillaceae</taxon>
        <taxon>Aspergillus</taxon>
        <taxon>Aspergillus subgen. Circumdati</taxon>
    </lineage>
</organism>
<dbReference type="EMBL" id="MSFL01000024">
    <property type="protein sequence ID" value="PWY73663.1"/>
    <property type="molecule type" value="Genomic_DNA"/>
</dbReference>
<dbReference type="RefSeq" id="XP_025396834.1">
    <property type="nucleotide sequence ID" value="XM_025537871.1"/>
</dbReference>
<sequence>MFFYLKKLLSAFLRRVQICDGSGSVLICGPPIMSGLMGWCVWFYLASNHRLGHVLCLCCCLLARIFDESQKILRGGIPLTLDSDLHVSFCVQSRLAWRMSVFGFLLHHRHGRFQSACHPVDHFVAGLHADPDRGLEASCCVGASLDGRLVDLPGCTPLVRPQMFHTSVICLFCPWCRVHFLSCCIWSRSLETREAVEPPRRA</sequence>
<accession>A0A317VH72</accession>